<dbReference type="PANTHER" id="PTHR47784:SF7">
    <property type="entry name" value="ZN(II)2CYS6 TRANSCRIPTION FACTOR (EUROFUNG)"/>
    <property type="match status" value="1"/>
</dbReference>
<reference evidence="2" key="1">
    <citation type="journal article" date="2020" name="Stud. Mycol.">
        <title>101 Dothideomycetes genomes: a test case for predicting lifestyles and emergence of pathogens.</title>
        <authorList>
            <person name="Haridas S."/>
            <person name="Albert R."/>
            <person name="Binder M."/>
            <person name="Bloem J."/>
            <person name="Labutti K."/>
            <person name="Salamov A."/>
            <person name="Andreopoulos B."/>
            <person name="Baker S."/>
            <person name="Barry K."/>
            <person name="Bills G."/>
            <person name="Bluhm B."/>
            <person name="Cannon C."/>
            <person name="Castanera R."/>
            <person name="Culley D."/>
            <person name="Daum C."/>
            <person name="Ezra D."/>
            <person name="Gonzalez J."/>
            <person name="Henrissat B."/>
            <person name="Kuo A."/>
            <person name="Liang C."/>
            <person name="Lipzen A."/>
            <person name="Lutzoni F."/>
            <person name="Magnuson J."/>
            <person name="Mondo S."/>
            <person name="Nolan M."/>
            <person name="Ohm R."/>
            <person name="Pangilinan J."/>
            <person name="Park H.-J."/>
            <person name="Ramirez L."/>
            <person name="Alfaro M."/>
            <person name="Sun H."/>
            <person name="Tritt A."/>
            <person name="Yoshinaga Y."/>
            <person name="Zwiers L.-H."/>
            <person name="Turgeon B."/>
            <person name="Goodwin S."/>
            <person name="Spatafora J."/>
            <person name="Crous P."/>
            <person name="Grigoriev I."/>
        </authorList>
    </citation>
    <scope>NUCLEOTIDE SEQUENCE</scope>
    <source>
        <strain evidence="2">CBS 690.94</strain>
    </source>
</reference>
<feature type="region of interest" description="Disordered" evidence="1">
    <location>
        <begin position="25"/>
        <end position="56"/>
    </location>
</feature>
<comment type="caution">
    <text evidence="2">The sequence shown here is derived from an EMBL/GenBank/DDBJ whole genome shotgun (WGS) entry which is preliminary data.</text>
</comment>
<proteinExistence type="predicted"/>
<evidence type="ECO:0008006" key="4">
    <source>
        <dbReference type="Google" id="ProtNLM"/>
    </source>
</evidence>
<dbReference type="GO" id="GO:0001228">
    <property type="term" value="F:DNA-binding transcription activator activity, RNA polymerase II-specific"/>
    <property type="evidence" value="ECO:0007669"/>
    <property type="project" value="TreeGrafter"/>
</dbReference>
<dbReference type="OrthoDB" id="416217at2759"/>
<evidence type="ECO:0000313" key="2">
    <source>
        <dbReference type="EMBL" id="KAF2446866.1"/>
    </source>
</evidence>
<gene>
    <name evidence="2" type="ORF">P171DRAFT_453274</name>
</gene>
<dbReference type="InterPro" id="IPR053157">
    <property type="entry name" value="Sterol_Uptake_Regulator"/>
</dbReference>
<sequence length="431" mass="47701">MLTDDLFKGWLSVPEIDGFLDTEAPNQQEKASVPSCPAGNNTQRSLRGENGLNSTERLSRQLDRPRLGKFDDSCLHLPQVGPSPSDTTCAEPDIPRFSHQYEYLMHGMLAIAGSHLDLFSDDPRSDIALLHRQKAIVGLEEAFTRWPPCADEAHVMLATSYLLAFQSSYLPDGLLDHILSLRGCALLSQLILTDQIKGVFTIDPGIAPIIARLAEILRPLLVSTGLQGPPENARPAVPEYTEPTQPSTANQEKHPSVSFPDAATNPLFPAKLAPNFEDITSWETITEVPVNQQPDLRRSFQAFMLSLAILTTWPREQVLALFSPKNSLGSVLVAHFCCVRFITSPFWAPDSALRTTPMRAIVEWCEKAVDAVADDEEVEWTKFVRWPRKILTTMRCLLGQSSGLTLGQLHDALCKDAAAFREGRPVRLEGV</sequence>
<dbReference type="EMBL" id="MU001497">
    <property type="protein sequence ID" value="KAF2446866.1"/>
    <property type="molecule type" value="Genomic_DNA"/>
</dbReference>
<dbReference type="PANTHER" id="PTHR47784">
    <property type="entry name" value="STEROL UPTAKE CONTROL PROTEIN 2"/>
    <property type="match status" value="1"/>
</dbReference>
<name>A0A9P4PME5_9PLEO</name>
<dbReference type="Proteomes" id="UP000799764">
    <property type="component" value="Unassembled WGS sequence"/>
</dbReference>
<accession>A0A9P4PME5</accession>
<keyword evidence="3" id="KW-1185">Reference proteome</keyword>
<dbReference type="AlphaFoldDB" id="A0A9P4PME5"/>
<feature type="region of interest" description="Disordered" evidence="1">
    <location>
        <begin position="228"/>
        <end position="256"/>
    </location>
</feature>
<evidence type="ECO:0000256" key="1">
    <source>
        <dbReference type="SAM" id="MobiDB-lite"/>
    </source>
</evidence>
<evidence type="ECO:0000313" key="3">
    <source>
        <dbReference type="Proteomes" id="UP000799764"/>
    </source>
</evidence>
<organism evidence="2 3">
    <name type="scientific">Karstenula rhodostoma CBS 690.94</name>
    <dbReference type="NCBI Taxonomy" id="1392251"/>
    <lineage>
        <taxon>Eukaryota</taxon>
        <taxon>Fungi</taxon>
        <taxon>Dikarya</taxon>
        <taxon>Ascomycota</taxon>
        <taxon>Pezizomycotina</taxon>
        <taxon>Dothideomycetes</taxon>
        <taxon>Pleosporomycetidae</taxon>
        <taxon>Pleosporales</taxon>
        <taxon>Massarineae</taxon>
        <taxon>Didymosphaeriaceae</taxon>
        <taxon>Karstenula</taxon>
    </lineage>
</organism>
<protein>
    <recommendedName>
        <fullName evidence="4">Transcription factor domain-containing protein</fullName>
    </recommendedName>
</protein>
<feature type="compositionally biased region" description="Polar residues" evidence="1">
    <location>
        <begin position="38"/>
        <end position="56"/>
    </location>
</feature>